<dbReference type="Pfam" id="PF03169">
    <property type="entry name" value="OPT"/>
    <property type="match status" value="2"/>
</dbReference>
<dbReference type="GO" id="GO:0016020">
    <property type="term" value="C:membrane"/>
    <property type="evidence" value="ECO:0007669"/>
    <property type="project" value="UniProtKB-SubCell"/>
</dbReference>
<dbReference type="EMBL" id="JAAAJA010000031">
    <property type="protein sequence ID" value="KAG0265463.1"/>
    <property type="molecule type" value="Genomic_DNA"/>
</dbReference>
<protein>
    <submittedName>
        <fullName evidence="11">Uncharacterized protein</fullName>
    </submittedName>
</protein>
<keyword evidence="5" id="KW-0571">Peptide transport</keyword>
<feature type="transmembrane region" description="Helical" evidence="10">
    <location>
        <begin position="1991"/>
        <end position="2008"/>
    </location>
</feature>
<organism evidence="11 12">
    <name type="scientific">Mortierella polycephala</name>
    <dbReference type="NCBI Taxonomy" id="41804"/>
    <lineage>
        <taxon>Eukaryota</taxon>
        <taxon>Fungi</taxon>
        <taxon>Fungi incertae sedis</taxon>
        <taxon>Mucoromycota</taxon>
        <taxon>Mortierellomycotina</taxon>
        <taxon>Mortierellomycetes</taxon>
        <taxon>Mortierellales</taxon>
        <taxon>Mortierellaceae</taxon>
        <taxon>Mortierella</taxon>
    </lineage>
</organism>
<feature type="transmembrane region" description="Helical" evidence="10">
    <location>
        <begin position="1262"/>
        <end position="1283"/>
    </location>
</feature>
<keyword evidence="3" id="KW-0813">Transport</keyword>
<keyword evidence="8 10" id="KW-0472">Membrane</keyword>
<feature type="compositionally biased region" description="Basic and acidic residues" evidence="9">
    <location>
        <begin position="769"/>
        <end position="782"/>
    </location>
</feature>
<evidence type="ECO:0000256" key="5">
    <source>
        <dbReference type="ARBA" id="ARBA00022856"/>
    </source>
</evidence>
<evidence type="ECO:0000256" key="3">
    <source>
        <dbReference type="ARBA" id="ARBA00022448"/>
    </source>
</evidence>
<feature type="transmembrane region" description="Helical" evidence="10">
    <location>
        <begin position="1759"/>
        <end position="1782"/>
    </location>
</feature>
<evidence type="ECO:0000256" key="8">
    <source>
        <dbReference type="ARBA" id="ARBA00023136"/>
    </source>
</evidence>
<keyword evidence="6" id="KW-0653">Protein transport</keyword>
<feature type="compositionally biased region" description="Low complexity" evidence="9">
    <location>
        <begin position="438"/>
        <end position="449"/>
    </location>
</feature>
<feature type="transmembrane region" description="Helical" evidence="10">
    <location>
        <begin position="1316"/>
        <end position="1333"/>
    </location>
</feature>
<feature type="transmembrane region" description="Helical" evidence="10">
    <location>
        <begin position="1229"/>
        <end position="1250"/>
    </location>
</feature>
<feature type="transmembrane region" description="Helical" evidence="10">
    <location>
        <begin position="2020"/>
        <end position="2045"/>
    </location>
</feature>
<feature type="transmembrane region" description="Helical" evidence="10">
    <location>
        <begin position="1968"/>
        <end position="1985"/>
    </location>
</feature>
<keyword evidence="12" id="KW-1185">Reference proteome</keyword>
<feature type="region of interest" description="Disordered" evidence="9">
    <location>
        <begin position="1602"/>
        <end position="1622"/>
    </location>
</feature>
<feature type="transmembrane region" description="Helical" evidence="10">
    <location>
        <begin position="1674"/>
        <end position="1699"/>
    </location>
</feature>
<feature type="compositionally biased region" description="Polar residues" evidence="9">
    <location>
        <begin position="944"/>
        <end position="955"/>
    </location>
</feature>
<evidence type="ECO:0000256" key="4">
    <source>
        <dbReference type="ARBA" id="ARBA00022692"/>
    </source>
</evidence>
<feature type="transmembrane region" description="Helical" evidence="10">
    <location>
        <begin position="1649"/>
        <end position="1667"/>
    </location>
</feature>
<evidence type="ECO:0000256" key="10">
    <source>
        <dbReference type="SAM" id="Phobius"/>
    </source>
</evidence>
<gene>
    <name evidence="11" type="ORF">BG011_004683</name>
</gene>
<feature type="transmembrane region" description="Helical" evidence="10">
    <location>
        <begin position="1827"/>
        <end position="1849"/>
    </location>
</feature>
<accession>A0A9P6QCC5</accession>
<dbReference type="GO" id="GO:0015031">
    <property type="term" value="P:protein transport"/>
    <property type="evidence" value="ECO:0007669"/>
    <property type="project" value="UniProtKB-KW"/>
</dbReference>
<feature type="compositionally biased region" description="Polar residues" evidence="9">
    <location>
        <begin position="507"/>
        <end position="518"/>
    </location>
</feature>
<comment type="subcellular location">
    <subcellularLocation>
        <location evidence="1">Membrane</location>
        <topology evidence="1">Multi-pass membrane protein</topology>
    </subcellularLocation>
</comment>
<comment type="caution">
    <text evidence="11">The sequence shown here is derived from an EMBL/GenBank/DDBJ whole genome shotgun (WGS) entry which is preliminary data.</text>
</comment>
<feature type="region of interest" description="Disordered" evidence="9">
    <location>
        <begin position="935"/>
        <end position="975"/>
    </location>
</feature>
<comment type="similarity">
    <text evidence="2">Belongs to the oligopeptide OPT transporter family.</text>
</comment>
<evidence type="ECO:0000256" key="1">
    <source>
        <dbReference type="ARBA" id="ARBA00004141"/>
    </source>
</evidence>
<dbReference type="OrthoDB" id="9986677at2759"/>
<feature type="compositionally biased region" description="Polar residues" evidence="9">
    <location>
        <begin position="1"/>
        <end position="11"/>
    </location>
</feature>
<evidence type="ECO:0000256" key="6">
    <source>
        <dbReference type="ARBA" id="ARBA00022927"/>
    </source>
</evidence>
<feature type="region of interest" description="Disordered" evidence="9">
    <location>
        <begin position="186"/>
        <end position="215"/>
    </location>
</feature>
<feature type="region of interest" description="Disordered" evidence="9">
    <location>
        <begin position="752"/>
        <end position="782"/>
    </location>
</feature>
<feature type="transmembrane region" description="Helical" evidence="10">
    <location>
        <begin position="1803"/>
        <end position="1821"/>
    </location>
</feature>
<feature type="compositionally biased region" description="Polar residues" evidence="9">
    <location>
        <begin position="752"/>
        <end position="764"/>
    </location>
</feature>
<evidence type="ECO:0000313" key="12">
    <source>
        <dbReference type="Proteomes" id="UP000726737"/>
    </source>
</evidence>
<feature type="region of interest" description="Disordered" evidence="9">
    <location>
        <begin position="410"/>
        <end position="455"/>
    </location>
</feature>
<dbReference type="InterPro" id="IPR004813">
    <property type="entry name" value="OPT"/>
</dbReference>
<dbReference type="GO" id="GO:0035673">
    <property type="term" value="F:oligopeptide transmembrane transporter activity"/>
    <property type="evidence" value="ECO:0007669"/>
    <property type="project" value="InterPro"/>
</dbReference>
<feature type="transmembrane region" description="Helical" evidence="10">
    <location>
        <begin position="1467"/>
        <end position="1490"/>
    </location>
</feature>
<reference evidence="11" key="1">
    <citation type="journal article" date="2020" name="Fungal Divers.">
        <title>Resolving the Mortierellaceae phylogeny through synthesis of multi-gene phylogenetics and phylogenomics.</title>
        <authorList>
            <person name="Vandepol N."/>
            <person name="Liber J."/>
            <person name="Desiro A."/>
            <person name="Na H."/>
            <person name="Kennedy M."/>
            <person name="Barry K."/>
            <person name="Grigoriev I.V."/>
            <person name="Miller A.N."/>
            <person name="O'Donnell K."/>
            <person name="Stajich J.E."/>
            <person name="Bonito G."/>
        </authorList>
    </citation>
    <scope>NUCLEOTIDE SEQUENCE</scope>
    <source>
        <strain evidence="11">KOD948</strain>
    </source>
</reference>
<feature type="compositionally biased region" description="Polar residues" evidence="9">
    <location>
        <begin position="69"/>
        <end position="118"/>
    </location>
</feature>
<feature type="region of interest" description="Disordered" evidence="9">
    <location>
        <begin position="1"/>
        <end position="146"/>
    </location>
</feature>
<evidence type="ECO:0000256" key="7">
    <source>
        <dbReference type="ARBA" id="ARBA00022989"/>
    </source>
</evidence>
<dbReference type="InterPro" id="IPR004648">
    <property type="entry name" value="Oligpept_transpt"/>
</dbReference>
<evidence type="ECO:0000256" key="2">
    <source>
        <dbReference type="ARBA" id="ARBA00008807"/>
    </source>
</evidence>
<name>A0A9P6QCC5_9FUNG</name>
<feature type="transmembrane region" description="Helical" evidence="10">
    <location>
        <begin position="1080"/>
        <end position="1100"/>
    </location>
</feature>
<keyword evidence="7 10" id="KW-1133">Transmembrane helix</keyword>
<evidence type="ECO:0000313" key="11">
    <source>
        <dbReference type="EMBL" id="KAG0265463.1"/>
    </source>
</evidence>
<dbReference type="PANTHER" id="PTHR22601">
    <property type="entry name" value="ISP4 LIKE PROTEIN"/>
    <property type="match status" value="1"/>
</dbReference>
<evidence type="ECO:0000256" key="9">
    <source>
        <dbReference type="SAM" id="MobiDB-lite"/>
    </source>
</evidence>
<feature type="region of interest" description="Disordered" evidence="9">
    <location>
        <begin position="501"/>
        <end position="524"/>
    </location>
</feature>
<feature type="transmembrane region" description="Helical" evidence="10">
    <location>
        <begin position="1396"/>
        <end position="1415"/>
    </location>
</feature>
<dbReference type="NCBIfam" id="TIGR00728">
    <property type="entry name" value="OPT_sfam"/>
    <property type="match status" value="2"/>
</dbReference>
<proteinExistence type="inferred from homology"/>
<dbReference type="Proteomes" id="UP000726737">
    <property type="component" value="Unassembled WGS sequence"/>
</dbReference>
<keyword evidence="4 10" id="KW-0812">Transmembrane</keyword>
<sequence>MPSWPKSNGSDKSTRVKPAKAPKPPKAQVVITMPRRKKEFGMGTFGTEPMDTVLPEPAPTSAEHERQPTPENDSPDQQQSGSNLAPDDNAQQPTLDPQATNGAASKINYDQNFGTDQEQMAEPTENEQQQQQQQPATPMPAKIKTTPSARPSFLTAVPVSSGMTSSAFQQTALTVAFEGHQLDIASSSPHPDFISKSTAVPDSTPYLDSSATPTTFETKRNRLRPEIPPAIVTTPNAPLASACTSSTAPQHLYSTSQTPSTPRTPVIFPHSNHYHAAAITAGSSYPTPGSSLAAAASMGTPKTPGSMSEWRMMQMQFQQQDDLPLSLAIPSVSAFSSVTATSRLLTGPSHSSLSANGLAPAPVTEPAPVFNSALSPACSCCCCTNPSPTSGGLVQSPNATKVTTLGNLASGQAQGQKQEKQHHSFLLHPSSPGHVTKAAAAAPTTPEETGNGNGNSVYQHHNNHSFLNQIQPPQPFYCHGNASSTSSDYFSSRDIHVQSMAQGHGLSHTQPGGSTATLASDYPPSSVDPSEFEYGFAGSNYSSRNSPSNGCLSATTGMESMLNQSLNYPYIQSPPASAVGGNRVRHCKNCPHQKRRPSLGATSSANGIRTCPVTSGATIIPGSGAFLAAVGGTDMEVTSSSASLARSIRPNSIRRASSPSSGSFKSLSSKLAANTIRKLSGSQKSLFSSSKDDLLNGCQCCQENGTQEDGADARGGSCCCCHFQGTGGGSAYGDSNSLTSANCGNKVQRMQSKLNSLRSSNGSQRTRKDKSNKSSRKSRDMEYNFSSQFVRQEFAQYNNERQIEDFQRAARMFKEQKVITTAAAAESIAEETRAATAEVAVTDKKKAPVHSTDRSKSSLVASLGITPIQETDEEGAVSLRERPLSPRKSLGSLTDNFYNPGLRVASAAHELDMGPIAFGDISMDDMSFSLKTPDKVRSHKGRLSNASQETRTSLPSPGFLGGGHVRGTNNSRTGRSVHSVCSVDTVSQQIAARHHQLSRLTNLSSVASIHSQANALNSTCESIGAGMQSRAGASAGGGCGGGVHAVSSNGIVLDNSPIQVVRATVGTVDDSSLPCFTFRMWVLSTVFVVMGAAISEYNFFRSNSAYFSIYFVQLASYFCGKAMAKCLPTREFEIWIPGWGRSESPVHETETMDDDDFDVGSDTGTFNGNGRRAASNLTGGSVCATDISRLTRSNIASSKGFRGDIGGAMQRRRWKFTLNPGKFNMKEHMLIGVAAAAGCSPAYATNVLAIQSLVFNSPLDSLTGIGLVVSSQCIGFSMAWFLFDYVIKPSVMIWPATLVNVSLYNTLHEHKVLTRWFTRMQLFWYAFFAVFLYQWLPRMFMPVLTSMALLCWIKPSSNILRKLGSGHTGLGIGCISLDWSIISGVGPLYTPWWAQANFFIGLIVMLWVVTPIVYFTNYWSAMSYPIVSSNLYDNNTQLYDISRIVNTDLTFNITMYKEYSPVIMTPYFAITYGTSFMAVVATFVHVVLYYGSDIWLISSTRFGRKTNRLRNSAWMVSLRKFFHGTTATTADSGPEYQTTTAEFAFERNTGDSSNRRNTDSMSFRADIMEGSAGIGGHGFEERPSFQQSSHYHPLSHQQYGYPQHVPHNPEASRGANKPIVDDRDQIPTDMFGTEDVHTVLMRAYPEIPGWWFGAMFVVCFAMAVLVCRASEIRLPVYALILALILAAVFALPMAIIQALSSSQIGLNVLSEVVCGYLLPGNQLGNSVFKCYSYMALYQCLNLTQGFKLGHYMKVPPRHIIIAVLYGTLVGAFVNIQVLNWVLIHNRKALFDADPRSGWSFRNLDLFFSASLLWGAISPTRLFGGESIYHFLPYCFLIGVVLPAPFYLMYRHFPPYGTMCKGNSPCPFLPKCACPAAQVPATTDGDTTTSENNRPSRMEAGRISRTSAFGHCWPFQRQRLGPEQSTMNLDDKCDRNAVGSSSTPNSDAPEPHLYYGNPQSAWHCRLRRVPWHLVNIPLVCVGASFVPQAPASFVVSAGIVAFFFAFLVLRYHHEWWRRYTFVLAAALDAGTQICNMAIFVVFSLILKGAVEFPSWFGNDSVNPEKCGVGDGYN</sequence>